<evidence type="ECO:0000313" key="2">
    <source>
        <dbReference type="EMBL" id="ELA41797.1"/>
    </source>
</evidence>
<dbReference type="GO" id="GO:0005739">
    <property type="term" value="C:mitochondrion"/>
    <property type="evidence" value="ECO:0007669"/>
    <property type="project" value="TreeGrafter"/>
</dbReference>
<gene>
    <name evidence="2" type="ORF">VICG_01149</name>
</gene>
<dbReference type="RefSeq" id="XP_007604595.1">
    <property type="nucleotide sequence ID" value="XM_007604533.1"/>
</dbReference>
<dbReference type="GO" id="GO:0045047">
    <property type="term" value="P:protein targeting to ER"/>
    <property type="evidence" value="ECO:0007669"/>
    <property type="project" value="InterPro"/>
</dbReference>
<dbReference type="EMBL" id="JH370138">
    <property type="protein sequence ID" value="ELA41797.1"/>
    <property type="molecule type" value="Genomic_DNA"/>
</dbReference>
<dbReference type="OMA" id="ITYSEYD"/>
<evidence type="ECO:0008006" key="4">
    <source>
        <dbReference type="Google" id="ProtNLM"/>
    </source>
</evidence>
<dbReference type="Proteomes" id="UP000011082">
    <property type="component" value="Unassembled WGS sequence"/>
</dbReference>
<keyword evidence="1" id="KW-1133">Transmembrane helix</keyword>
<dbReference type="PANTHER" id="PTHR28112">
    <property type="entry name" value="SRP-INDEPENDENT TARGETING PROTEIN 3"/>
    <property type="match status" value="1"/>
</dbReference>
<name>L2GNA5_VITCO</name>
<dbReference type="AlphaFoldDB" id="L2GNA5"/>
<dbReference type="PANTHER" id="PTHR28112:SF1">
    <property type="entry name" value="SRP-INDEPENDENT TARGETING PROTEIN 3"/>
    <property type="match status" value="1"/>
</dbReference>
<dbReference type="GO" id="GO:0005783">
    <property type="term" value="C:endoplasmic reticulum"/>
    <property type="evidence" value="ECO:0007669"/>
    <property type="project" value="InterPro"/>
</dbReference>
<proteinExistence type="predicted"/>
<dbReference type="GeneID" id="19881860"/>
<keyword evidence="1" id="KW-0472">Membrane</keyword>
<organism evidence="2 3">
    <name type="scientific">Vittaforma corneae (strain ATCC 50505)</name>
    <name type="common">Microsporidian parasite</name>
    <name type="synonym">Nosema corneum</name>
    <dbReference type="NCBI Taxonomy" id="993615"/>
    <lineage>
        <taxon>Eukaryota</taxon>
        <taxon>Fungi</taxon>
        <taxon>Fungi incertae sedis</taxon>
        <taxon>Microsporidia</taxon>
        <taxon>Nosematidae</taxon>
        <taxon>Vittaforma</taxon>
    </lineage>
</organism>
<feature type="transmembrane region" description="Helical" evidence="1">
    <location>
        <begin position="7"/>
        <end position="25"/>
    </location>
</feature>
<dbReference type="Pfam" id="PF10032">
    <property type="entry name" value="Pho88"/>
    <property type="match status" value="1"/>
</dbReference>
<evidence type="ECO:0000313" key="3">
    <source>
        <dbReference type="Proteomes" id="UP000011082"/>
    </source>
</evidence>
<reference evidence="3" key="1">
    <citation type="submission" date="2011-05" db="EMBL/GenBank/DDBJ databases">
        <title>The genome sequence of Vittaforma corneae strain ATCC 50505.</title>
        <authorList>
            <consortium name="The Broad Institute Genome Sequencing Platform"/>
            <person name="Cuomo C."/>
            <person name="Didier E."/>
            <person name="Bowers L."/>
            <person name="Young S.K."/>
            <person name="Zeng Q."/>
            <person name="Gargeya S."/>
            <person name="Fitzgerald M."/>
            <person name="Haas B."/>
            <person name="Abouelleil A."/>
            <person name="Alvarado L."/>
            <person name="Arachchi H.M."/>
            <person name="Berlin A."/>
            <person name="Chapman S.B."/>
            <person name="Gearin G."/>
            <person name="Goldberg J."/>
            <person name="Griggs A."/>
            <person name="Gujja S."/>
            <person name="Hansen M."/>
            <person name="Heiman D."/>
            <person name="Howarth C."/>
            <person name="Larimer J."/>
            <person name="Lui A."/>
            <person name="MacDonald P.J.P."/>
            <person name="McCowen C."/>
            <person name="Montmayeur A."/>
            <person name="Murphy C."/>
            <person name="Neiman D."/>
            <person name="Pearson M."/>
            <person name="Priest M."/>
            <person name="Roberts A."/>
            <person name="Saif S."/>
            <person name="Shea T."/>
            <person name="Sisk P."/>
            <person name="Stolte C."/>
            <person name="Sykes S."/>
            <person name="Wortman J."/>
            <person name="Nusbaum C."/>
            <person name="Birren B."/>
        </authorList>
    </citation>
    <scope>NUCLEOTIDE SEQUENCE [LARGE SCALE GENOMIC DNA]</scope>
    <source>
        <strain evidence="3">ATCC 50505</strain>
    </source>
</reference>
<keyword evidence="3" id="KW-1185">Reference proteome</keyword>
<protein>
    <recommendedName>
        <fullName evidence="4">Inorganic phosphate transporter</fullName>
    </recommendedName>
</protein>
<dbReference type="InterPro" id="IPR012098">
    <property type="entry name" value="SND3_fun"/>
</dbReference>
<dbReference type="OrthoDB" id="2190094at2759"/>
<dbReference type="VEuPathDB" id="MicrosporidiaDB:VICG_01149"/>
<dbReference type="HOGENOM" id="CLU_105537_0_0_1"/>
<accession>L2GNA5</accession>
<keyword evidence="1" id="KW-0812">Transmembrane</keyword>
<dbReference type="InParanoid" id="L2GNA5"/>
<sequence length="186" mass="21555">MEITLPAAEQFLGIIFTLAVVQMIKKPFMSDPLVVKAIRIAFFVSAVIQLLIAYYIKRKIGKTNSQKKFKYKPEASLLNVSENPDQEIEITYSEYDSNEATKMLRSIAFQTVLYTALAFKFKNTQPMLLQTLNLLKNMFLSPLYRAYLYGMEVERPFERNLLFSFKKQEPMPAPTSTADRKKKKEE</sequence>
<evidence type="ECO:0000256" key="1">
    <source>
        <dbReference type="SAM" id="Phobius"/>
    </source>
</evidence>
<feature type="transmembrane region" description="Helical" evidence="1">
    <location>
        <begin position="37"/>
        <end position="56"/>
    </location>
</feature>